<feature type="binding site" evidence="2">
    <location>
        <position position="59"/>
    </location>
    <ligand>
        <name>NADPH</name>
        <dbReference type="ChEBI" id="CHEBI:57783"/>
    </ligand>
</feature>
<dbReference type="InterPro" id="IPR028939">
    <property type="entry name" value="P5C_Rdtase_cat_N"/>
</dbReference>
<dbReference type="InterPro" id="IPR036291">
    <property type="entry name" value="NAD(P)-bd_dom_sf"/>
</dbReference>
<organism evidence="4 5">
    <name type="scientific">Brevibacterium senegalense</name>
    <dbReference type="NCBI Taxonomy" id="1033736"/>
    <lineage>
        <taxon>Bacteria</taxon>
        <taxon>Bacillati</taxon>
        <taxon>Actinomycetota</taxon>
        <taxon>Actinomycetes</taxon>
        <taxon>Micrococcales</taxon>
        <taxon>Brevibacteriaceae</taxon>
        <taxon>Brevibacterium</taxon>
    </lineage>
</organism>
<dbReference type="PIRSF" id="PIRSF000193">
    <property type="entry name" value="Pyrrol-5-carb_rd"/>
    <property type="match status" value="1"/>
</dbReference>
<dbReference type="PANTHER" id="PTHR11645">
    <property type="entry name" value="PYRROLINE-5-CARBOXYLATE REDUCTASE"/>
    <property type="match status" value="1"/>
</dbReference>
<keyword evidence="2" id="KW-0521">NADP</keyword>
<evidence type="ECO:0000313" key="4">
    <source>
        <dbReference type="EMBL" id="HJG80721.1"/>
    </source>
</evidence>
<name>A0A921MFY0_9MICO</name>
<comment type="similarity">
    <text evidence="1">Belongs to the pyrroline-5-carboxylate reductase family.</text>
</comment>
<dbReference type="InterPro" id="IPR000304">
    <property type="entry name" value="Pyrroline-COOH_reductase"/>
</dbReference>
<dbReference type="Proteomes" id="UP000784435">
    <property type="component" value="Unassembled WGS sequence"/>
</dbReference>
<reference evidence="4" key="2">
    <citation type="submission" date="2021-09" db="EMBL/GenBank/DDBJ databases">
        <authorList>
            <person name="Gilroy R."/>
        </authorList>
    </citation>
    <scope>NUCLEOTIDE SEQUENCE</scope>
    <source>
        <strain evidence="4">ChiGjej5B5-7349</strain>
    </source>
</reference>
<evidence type="ECO:0000259" key="3">
    <source>
        <dbReference type="Pfam" id="PF03807"/>
    </source>
</evidence>
<dbReference type="PANTHER" id="PTHR11645:SF13">
    <property type="entry name" value="PYRROLINE-5-CARBOXYLATE REDUCTASE CATALYTIC N-TERMINAL DOMAIN-CONTAINING PROTEIN"/>
    <property type="match status" value="1"/>
</dbReference>
<accession>A0A921MFY0</accession>
<proteinExistence type="inferred from homology"/>
<evidence type="ECO:0000256" key="2">
    <source>
        <dbReference type="PIRSR" id="PIRSR000193-1"/>
    </source>
</evidence>
<dbReference type="GO" id="GO:0055129">
    <property type="term" value="P:L-proline biosynthetic process"/>
    <property type="evidence" value="ECO:0007669"/>
    <property type="project" value="TreeGrafter"/>
</dbReference>
<dbReference type="SUPFAM" id="SSF51735">
    <property type="entry name" value="NAD(P)-binding Rossmann-fold domains"/>
    <property type="match status" value="1"/>
</dbReference>
<feature type="domain" description="Pyrroline-5-carboxylate reductase catalytic N-terminal" evidence="3">
    <location>
        <begin position="6"/>
        <end position="99"/>
    </location>
</feature>
<comment type="caution">
    <text evidence="4">The sequence shown here is derived from an EMBL/GenBank/DDBJ whole genome shotgun (WGS) entry which is preliminary data.</text>
</comment>
<dbReference type="GO" id="GO:0004735">
    <property type="term" value="F:pyrroline-5-carboxylate reductase activity"/>
    <property type="evidence" value="ECO:0007669"/>
    <property type="project" value="InterPro"/>
</dbReference>
<evidence type="ECO:0000313" key="5">
    <source>
        <dbReference type="Proteomes" id="UP000784435"/>
    </source>
</evidence>
<reference evidence="4" key="1">
    <citation type="journal article" date="2021" name="PeerJ">
        <title>Extensive microbial diversity within the chicken gut microbiome revealed by metagenomics and culture.</title>
        <authorList>
            <person name="Gilroy R."/>
            <person name="Ravi A."/>
            <person name="Getino M."/>
            <person name="Pursley I."/>
            <person name="Horton D.L."/>
            <person name="Alikhan N.F."/>
            <person name="Baker D."/>
            <person name="Gharbi K."/>
            <person name="Hall N."/>
            <person name="Watson M."/>
            <person name="Adriaenssens E.M."/>
            <person name="Foster-Nyarko E."/>
            <person name="Jarju S."/>
            <person name="Secka A."/>
            <person name="Antonio M."/>
            <person name="Oren A."/>
            <person name="Chaudhuri R.R."/>
            <person name="La Ragione R."/>
            <person name="Hildebrand F."/>
            <person name="Pallen M.J."/>
        </authorList>
    </citation>
    <scope>NUCLEOTIDE SEQUENCE</scope>
    <source>
        <strain evidence="4">ChiGjej5B5-7349</strain>
    </source>
</reference>
<sequence>MSTQPTIGFIGVGEIAQAIIEGLAAGEDPPPVVTSPRGRERSASLASRFPDFVSVAASNQDVVDAADTVVLAVLPQQLAEVAGPLAFRDDQVVVSALAGVPIAEVAAAVGAPVTVVRAIPMPPVRDRAVPTVVTPEHPAASALFDRTGGTLAVADEEELAVFSAATGAVSGFLQYLSVVCDWTEEQGVPRESGQRFLRGLFGALAPAIREESTPMAEVVTAHETPGGLNEQLREEVFDDAGTDALSGALDRLHARVRGG</sequence>
<evidence type="ECO:0000256" key="1">
    <source>
        <dbReference type="ARBA" id="ARBA00005525"/>
    </source>
</evidence>
<gene>
    <name evidence="4" type="ORF">K8V08_09960</name>
</gene>
<dbReference type="Pfam" id="PF03807">
    <property type="entry name" value="F420_oxidored"/>
    <property type="match status" value="1"/>
</dbReference>
<dbReference type="Gene3D" id="3.40.50.720">
    <property type="entry name" value="NAD(P)-binding Rossmann-like Domain"/>
    <property type="match status" value="1"/>
</dbReference>
<dbReference type="AlphaFoldDB" id="A0A921MFY0"/>
<feature type="binding site" evidence="2">
    <location>
        <begin position="72"/>
        <end position="75"/>
    </location>
    <ligand>
        <name>NADP(+)</name>
        <dbReference type="ChEBI" id="CHEBI:58349"/>
    </ligand>
</feature>
<protein>
    <submittedName>
        <fullName evidence="4">NAD(P)-binding domain-containing protein</fullName>
    </submittedName>
</protein>
<dbReference type="EMBL" id="DYUK01000216">
    <property type="protein sequence ID" value="HJG80721.1"/>
    <property type="molecule type" value="Genomic_DNA"/>
</dbReference>